<dbReference type="SUPFAM" id="SSF56801">
    <property type="entry name" value="Acetyl-CoA synthetase-like"/>
    <property type="match status" value="1"/>
</dbReference>
<sequence length="696" mass="76337">MPIQKKTMLVTDFVKPLPENVPYQRQAAEVPGTKKPGATGIYRNAIFGYIDSSTPGVLQAVDEVFSAGLKGGRDRKFLGHRPVVSTSPLKFANYYVWQTYGEVDLRRRWIGSALVKLFNAGELGGGDLQTVGIWSPNRPDWQVVDIALQSYQKVGVSLYDTLGKDAVEYIVTHAHVSIAFTTADHIPALLKMASSIPMLRQIVSLDALPAEAWNILQQWSHTVNVKLWKISEFEEFGRSNLTEPIKAKPDDIYSLCYTSGTTSNPKGVILTHKMMAISTQSQLYGLILPDDATMMSFLPLAHIYERVSEMVAIAMGASIGFFTGDPARLMEDAQVLKPHFMPAVPRVFNRIYQGALAGGDVPGLKGAIFRYAVQTKLTNLRTTGTVYHALWDRIVFRKVRAALGGQLETMICGSAPVNKDVLDFLKIALCCNILEGYGMTETCATTTRAVQDDPTAGGTVGPITAASEMKLLDVPQMGYTSEDKPHPRGELLLRGEGVFTYYYKDEKNTKEAIDAEGWMHTGDVAAVDECGRLKIIDRVKNIMKLSQGEYVALEKIENTYSACSAVAQIYVHGDGLQPYLIGVIVPDPVQFAGIVSKVSGTTVAPEDIAVLAKAAKDPKVNAAVMRILNQEGKKNGLKGFEYVKRVVISLTPFSVENNTLTPTLKIKRKDAYKLYQAELDALYALGEPGARPVTRL</sequence>
<protein>
    <submittedName>
        <fullName evidence="4">Acetyl-CoA synthetase-like protein</fullName>
    </submittedName>
</protein>
<name>A0A0D7B150_9AGAR</name>
<organism evidence="4 5">
    <name type="scientific">Cylindrobasidium torrendii FP15055 ss-10</name>
    <dbReference type="NCBI Taxonomy" id="1314674"/>
    <lineage>
        <taxon>Eukaryota</taxon>
        <taxon>Fungi</taxon>
        <taxon>Dikarya</taxon>
        <taxon>Basidiomycota</taxon>
        <taxon>Agaricomycotina</taxon>
        <taxon>Agaricomycetes</taxon>
        <taxon>Agaricomycetidae</taxon>
        <taxon>Agaricales</taxon>
        <taxon>Marasmiineae</taxon>
        <taxon>Physalacriaceae</taxon>
        <taxon>Cylindrobasidium</taxon>
    </lineage>
</organism>
<feature type="domain" description="AMP-dependent synthetase/ligase" evidence="3">
    <location>
        <begin position="94"/>
        <end position="503"/>
    </location>
</feature>
<keyword evidence="5" id="KW-1185">Reference proteome</keyword>
<dbReference type="GO" id="GO:0005524">
    <property type="term" value="F:ATP binding"/>
    <property type="evidence" value="ECO:0007669"/>
    <property type="project" value="UniProtKB-KW"/>
</dbReference>
<dbReference type="GO" id="GO:0004467">
    <property type="term" value="F:long-chain fatty acid-CoA ligase activity"/>
    <property type="evidence" value="ECO:0007669"/>
    <property type="project" value="TreeGrafter"/>
</dbReference>
<dbReference type="GO" id="GO:0005783">
    <property type="term" value="C:endoplasmic reticulum"/>
    <property type="evidence" value="ECO:0007669"/>
    <property type="project" value="TreeGrafter"/>
</dbReference>
<evidence type="ECO:0000256" key="2">
    <source>
        <dbReference type="ARBA" id="ARBA00022840"/>
    </source>
</evidence>
<keyword evidence="2" id="KW-0067">ATP-binding</keyword>
<dbReference type="EMBL" id="KN880663">
    <property type="protein sequence ID" value="KIY63940.1"/>
    <property type="molecule type" value="Genomic_DNA"/>
</dbReference>
<evidence type="ECO:0000259" key="3">
    <source>
        <dbReference type="Pfam" id="PF00501"/>
    </source>
</evidence>
<evidence type="ECO:0000313" key="5">
    <source>
        <dbReference type="Proteomes" id="UP000054007"/>
    </source>
</evidence>
<dbReference type="Proteomes" id="UP000054007">
    <property type="component" value="Unassembled WGS sequence"/>
</dbReference>
<evidence type="ECO:0000313" key="4">
    <source>
        <dbReference type="EMBL" id="KIY63940.1"/>
    </source>
</evidence>
<dbReference type="PANTHER" id="PTHR43272:SF33">
    <property type="entry name" value="AMP-BINDING DOMAIN-CONTAINING PROTEIN-RELATED"/>
    <property type="match status" value="1"/>
</dbReference>
<dbReference type="InterPro" id="IPR042099">
    <property type="entry name" value="ANL_N_sf"/>
</dbReference>
<dbReference type="OrthoDB" id="1700726at2759"/>
<dbReference type="PROSITE" id="PS00455">
    <property type="entry name" value="AMP_BINDING"/>
    <property type="match status" value="1"/>
</dbReference>
<keyword evidence="1" id="KW-0547">Nucleotide-binding</keyword>
<dbReference type="PANTHER" id="PTHR43272">
    <property type="entry name" value="LONG-CHAIN-FATTY-ACID--COA LIGASE"/>
    <property type="match status" value="1"/>
</dbReference>
<accession>A0A0D7B150</accession>
<proteinExistence type="predicted"/>
<evidence type="ECO:0000256" key="1">
    <source>
        <dbReference type="ARBA" id="ARBA00022741"/>
    </source>
</evidence>
<dbReference type="AlphaFoldDB" id="A0A0D7B150"/>
<dbReference type="STRING" id="1314674.A0A0D7B150"/>
<dbReference type="InterPro" id="IPR020845">
    <property type="entry name" value="AMP-binding_CS"/>
</dbReference>
<reference evidence="4 5" key="1">
    <citation type="journal article" date="2015" name="Fungal Genet. Biol.">
        <title>Evolution of novel wood decay mechanisms in Agaricales revealed by the genome sequences of Fistulina hepatica and Cylindrobasidium torrendii.</title>
        <authorList>
            <person name="Floudas D."/>
            <person name="Held B.W."/>
            <person name="Riley R."/>
            <person name="Nagy L.G."/>
            <person name="Koehler G."/>
            <person name="Ransdell A.S."/>
            <person name="Younus H."/>
            <person name="Chow J."/>
            <person name="Chiniquy J."/>
            <person name="Lipzen A."/>
            <person name="Tritt A."/>
            <person name="Sun H."/>
            <person name="Haridas S."/>
            <person name="LaButti K."/>
            <person name="Ohm R.A."/>
            <person name="Kues U."/>
            <person name="Blanchette R.A."/>
            <person name="Grigoriev I.V."/>
            <person name="Minto R.E."/>
            <person name="Hibbett D.S."/>
        </authorList>
    </citation>
    <scope>NUCLEOTIDE SEQUENCE [LARGE SCALE GENOMIC DNA]</scope>
    <source>
        <strain evidence="4 5">FP15055 ss-10</strain>
    </source>
</reference>
<dbReference type="Gene3D" id="3.40.50.12780">
    <property type="entry name" value="N-terminal domain of ligase-like"/>
    <property type="match status" value="1"/>
</dbReference>
<dbReference type="GO" id="GO:0016020">
    <property type="term" value="C:membrane"/>
    <property type="evidence" value="ECO:0007669"/>
    <property type="project" value="TreeGrafter"/>
</dbReference>
<gene>
    <name evidence="4" type="ORF">CYLTODRAFT_493528</name>
</gene>
<dbReference type="InterPro" id="IPR000873">
    <property type="entry name" value="AMP-dep_synth/lig_dom"/>
</dbReference>
<dbReference type="Pfam" id="PF00501">
    <property type="entry name" value="AMP-binding"/>
    <property type="match status" value="1"/>
</dbReference>